<evidence type="ECO:0000256" key="1">
    <source>
        <dbReference type="SAM" id="MobiDB-lite"/>
    </source>
</evidence>
<sequence length="223" mass="22663">MNCRRSLLHRPSPKGPSVNTSPAAPASAPAPGLALAVSDTAALRRLYFLRFAFAVLWAALLFASAGDLGPLSATLLVIYPLFDAACAVADVRSARASRGPVRGLYVNIALSTLTAAGLVAAATSGIPAVLRVWGAWAVTAGLVQLLVGVLRRAVGGQWPMIVSGAISTLAGASFIAQAGKDNASLSTLAGYATLGGVFFLISALRLGRAGRATRLPGTADRAV</sequence>
<evidence type="ECO:0000256" key="2">
    <source>
        <dbReference type="SAM" id="Phobius"/>
    </source>
</evidence>
<organism evidence="3">
    <name type="scientific">Streptomyces sp. R08</name>
    <dbReference type="NCBI Taxonomy" id="3238624"/>
    <lineage>
        <taxon>Bacteria</taxon>
        <taxon>Bacillati</taxon>
        <taxon>Actinomycetota</taxon>
        <taxon>Actinomycetes</taxon>
        <taxon>Kitasatosporales</taxon>
        <taxon>Streptomycetaceae</taxon>
        <taxon>Streptomyces</taxon>
    </lineage>
</organism>
<keyword evidence="2" id="KW-0812">Transmembrane</keyword>
<dbReference type="EMBL" id="CP163431">
    <property type="protein sequence ID" value="XDQ08148.1"/>
    <property type="molecule type" value="Genomic_DNA"/>
</dbReference>
<keyword evidence="2" id="KW-1133">Transmembrane helix</keyword>
<feature type="transmembrane region" description="Helical" evidence="2">
    <location>
        <begin position="157"/>
        <end position="176"/>
    </location>
</feature>
<proteinExistence type="predicted"/>
<feature type="transmembrane region" description="Helical" evidence="2">
    <location>
        <begin position="47"/>
        <end position="65"/>
    </location>
</feature>
<reference evidence="3" key="1">
    <citation type="submission" date="2024-07" db="EMBL/GenBank/DDBJ databases">
        <authorList>
            <person name="Yu S.T."/>
        </authorList>
    </citation>
    <scope>NUCLEOTIDE SEQUENCE</scope>
    <source>
        <strain evidence="3">R08</strain>
    </source>
</reference>
<gene>
    <name evidence="3" type="ORF">AB5J58_46800</name>
</gene>
<accession>A0AB39MSY5</accession>
<feature type="transmembrane region" description="Helical" evidence="2">
    <location>
        <begin position="71"/>
        <end position="91"/>
    </location>
</feature>
<dbReference type="AlphaFoldDB" id="A0AB39MSY5"/>
<feature type="transmembrane region" description="Helical" evidence="2">
    <location>
        <begin position="103"/>
        <end position="126"/>
    </location>
</feature>
<feature type="transmembrane region" description="Helical" evidence="2">
    <location>
        <begin position="132"/>
        <end position="150"/>
    </location>
</feature>
<feature type="compositionally biased region" description="Basic residues" evidence="1">
    <location>
        <begin position="1"/>
        <end position="12"/>
    </location>
</feature>
<feature type="region of interest" description="Disordered" evidence="1">
    <location>
        <begin position="1"/>
        <end position="24"/>
    </location>
</feature>
<name>A0AB39MSY5_9ACTN</name>
<keyword evidence="2" id="KW-0472">Membrane</keyword>
<protein>
    <recommendedName>
        <fullName evidence="4">Integral membrane protein</fullName>
    </recommendedName>
</protein>
<evidence type="ECO:0000313" key="3">
    <source>
        <dbReference type="EMBL" id="XDQ08148.1"/>
    </source>
</evidence>
<feature type="transmembrane region" description="Helical" evidence="2">
    <location>
        <begin position="188"/>
        <end position="206"/>
    </location>
</feature>
<evidence type="ECO:0008006" key="4">
    <source>
        <dbReference type="Google" id="ProtNLM"/>
    </source>
</evidence>
<dbReference type="RefSeq" id="WP_369192779.1">
    <property type="nucleotide sequence ID" value="NZ_CP163431.1"/>
</dbReference>